<accession>W2N042</accession>
<sequence length="213" mass="24151">MVSTTRYCRTRVRQNKKLDVMATVITDVGCLEPLTPAVVTQSGGVIEATPIPPPLEPESQQHLNHDAHRRWRASSSVEFLNKVNSIDILDTRTEHRTVLYVLEVHLSRTSVLKVERRFTDFEQLRLGIQSAVSILPPCTCQYCLDFLVHVRFNMAQPRGFVKLTAGTEKRKKILAKFIGDMVAMGRRKVEKVGKRECEAQLVVPVLLEEFLLG</sequence>
<dbReference type="SUPFAM" id="SSF64268">
    <property type="entry name" value="PX domain"/>
    <property type="match status" value="1"/>
</dbReference>
<evidence type="ECO:0000313" key="4">
    <source>
        <dbReference type="Proteomes" id="UP000052943"/>
    </source>
</evidence>
<proteinExistence type="predicted"/>
<dbReference type="Proteomes" id="UP000054532">
    <property type="component" value="Unassembled WGS sequence"/>
</dbReference>
<dbReference type="EMBL" id="KI693890">
    <property type="protein sequence ID" value="ETM41991.1"/>
    <property type="molecule type" value="Genomic_DNA"/>
</dbReference>
<name>A0A0W8C3P2_PHYNI</name>
<dbReference type="EMBL" id="LNFO01005286">
    <property type="protein sequence ID" value="KUF78701.1"/>
    <property type="molecule type" value="Genomic_DNA"/>
</dbReference>
<dbReference type="STRING" id="4790.A0A0W8C3P2"/>
<evidence type="ECO:0000313" key="1">
    <source>
        <dbReference type="EMBL" id="ETM41991.1"/>
    </source>
</evidence>
<dbReference type="EMBL" id="LNFO01004098">
    <property type="protein sequence ID" value="KUF81587.1"/>
    <property type="molecule type" value="Genomic_DNA"/>
</dbReference>
<dbReference type="InterPro" id="IPR036871">
    <property type="entry name" value="PX_dom_sf"/>
</dbReference>
<organism evidence="2 4">
    <name type="scientific">Phytophthora nicotianae</name>
    <name type="common">Potato buckeye rot agent</name>
    <name type="synonym">Phytophthora parasitica</name>
    <dbReference type="NCBI Taxonomy" id="4792"/>
    <lineage>
        <taxon>Eukaryota</taxon>
        <taxon>Sar</taxon>
        <taxon>Stramenopiles</taxon>
        <taxon>Oomycota</taxon>
        <taxon>Peronosporomycetes</taxon>
        <taxon>Peronosporales</taxon>
        <taxon>Peronosporaceae</taxon>
        <taxon>Phytophthora</taxon>
    </lineage>
</organism>
<reference evidence="2 4" key="2">
    <citation type="submission" date="2015-11" db="EMBL/GenBank/DDBJ databases">
        <title>Genomes and virulence difference between two physiological races of Phytophthora nicotianae.</title>
        <authorList>
            <person name="Liu H."/>
            <person name="Ma X."/>
            <person name="Yu H."/>
            <person name="Fang D."/>
            <person name="Li Y."/>
            <person name="Wang X."/>
            <person name="Wang W."/>
            <person name="Dong Y."/>
            <person name="Xiao B."/>
        </authorList>
    </citation>
    <scope>NUCLEOTIDE SEQUENCE [LARGE SCALE GENOMIC DNA]</scope>
    <source>
        <strain evidence="4">race 0</strain>
        <strain evidence="2">Race 0</strain>
    </source>
</reference>
<reference evidence="1" key="1">
    <citation type="submission" date="2013-11" db="EMBL/GenBank/DDBJ databases">
        <title>The Genome Sequence of Phytophthora parasitica IAC_01/95.</title>
        <authorList>
            <consortium name="The Broad Institute Genomics Platform"/>
            <person name="Russ C."/>
            <person name="Tyler B."/>
            <person name="Panabieres F."/>
            <person name="Shan W."/>
            <person name="Tripathy S."/>
            <person name="Grunwald N."/>
            <person name="Machado M."/>
            <person name="Johnson C.S."/>
            <person name="Arredondo F."/>
            <person name="Hong C."/>
            <person name="Coffey M."/>
            <person name="Young S.K."/>
            <person name="Zeng Q."/>
            <person name="Gargeya S."/>
            <person name="Fitzgerald M."/>
            <person name="Abouelleil A."/>
            <person name="Alvarado L."/>
            <person name="Chapman S.B."/>
            <person name="Gainer-Dewar J."/>
            <person name="Goldberg J."/>
            <person name="Griggs A."/>
            <person name="Gujja S."/>
            <person name="Hansen M."/>
            <person name="Howarth C."/>
            <person name="Imamovic A."/>
            <person name="Ireland A."/>
            <person name="Larimer J."/>
            <person name="McCowan C."/>
            <person name="Murphy C."/>
            <person name="Pearson M."/>
            <person name="Poon T.W."/>
            <person name="Priest M."/>
            <person name="Roberts A."/>
            <person name="Saif S."/>
            <person name="Shea T."/>
            <person name="Sykes S."/>
            <person name="Wortman J."/>
            <person name="Nusbaum C."/>
            <person name="Birren B."/>
        </authorList>
    </citation>
    <scope>NUCLEOTIDE SEQUENCE [LARGE SCALE GENOMIC DNA]</scope>
    <source>
        <strain evidence="1">IAC_01/95</strain>
    </source>
</reference>
<evidence type="ECO:0000313" key="3">
    <source>
        <dbReference type="EMBL" id="KUF81587.1"/>
    </source>
</evidence>
<dbReference type="OrthoDB" id="92088at2759"/>
<dbReference type="GO" id="GO:0035091">
    <property type="term" value="F:phosphatidylinositol binding"/>
    <property type="evidence" value="ECO:0007669"/>
    <property type="project" value="InterPro"/>
</dbReference>
<evidence type="ECO:0008006" key="5">
    <source>
        <dbReference type="Google" id="ProtNLM"/>
    </source>
</evidence>
<dbReference type="Gene3D" id="3.30.1520.10">
    <property type="entry name" value="Phox-like domain"/>
    <property type="match status" value="1"/>
</dbReference>
<gene>
    <name evidence="3" type="ORF">AM587_10008191</name>
    <name evidence="2" type="ORF">AM587_10011249</name>
    <name evidence="1" type="ORF">L914_12284</name>
</gene>
<dbReference type="Proteomes" id="UP000052943">
    <property type="component" value="Unassembled WGS sequence"/>
</dbReference>
<dbReference type="CDD" id="cd06093">
    <property type="entry name" value="PX_domain"/>
    <property type="match status" value="1"/>
</dbReference>
<accession>A0A0W8C3P2</accession>
<dbReference type="AlphaFoldDB" id="A0A0W8C3P2"/>
<protein>
    <recommendedName>
        <fullName evidence="5">PX domain-containing protein</fullName>
    </recommendedName>
</protein>
<evidence type="ECO:0000313" key="2">
    <source>
        <dbReference type="EMBL" id="KUF78701.1"/>
    </source>
</evidence>
<dbReference type="VEuPathDB" id="FungiDB:PPTG_14279"/>